<sequence length="704" mass="77992">MRITRSQANGGSQGDKKDEDPPKKAPVGKGMKRATASKKAKAAVGRKDDSPSPMQVDGESVKEIAVKRVKNGKSAVGKKVVTARSPSPVDMNVKCEVSKSDSKTDHGVTKSRSVSPVAPTTRGRRPTRSAKGVNAVKKEKSESPPPKDDSPAPNARATRGAAKKGSVKKEASPAPGPSTIAAKSPPPKDDSPAPKAKRGAAKKGAPKKDTAPGRYAVDPFFRSHQTGWHVYEEDGYGAYSVMLNQTCIGKNNNKFFLLQLLERDNKQGYVFMSRWGRVGVEGQQTHHPCIYSSVDGAKTEFARKFKDKSGNVWNSTRQYVHVDKKYDYIDMGGDEEPEEKEDTKSEDSVEDVKCTLDERVARVMEIICNTTNMEKTLVSLHFDVKKMPIGKISKNQISIGYQCLKDIEAIILSKNTSSLEAAVNKYYTMIPHAFGMRVPKMIATVSDLKEEIDLLDALFDIEASMVNIKEAKEHKKEVAAIHRHDDYYNRMKCELSPLDAKDKTRKMLEKALQGTHCPTHYGYKTKVMNVYELKRNGEDEKYMDKIGNKKLLWHGSRVTNWYGILSQGLRIAPPEAPVTGYMFDKGIYMADCASKSINYCFPQKGQTGFIGLVEAALGNPMLCQNACSNARSKLKADQQSTKGCGRSIPKTEIKLKNGVVFHDGPIIDDPSIDGTSYCQLAYNEFIVYDVDQIKLKYLLELEYD</sequence>
<name>A0AC35TWI5_9BILA</name>
<accession>A0AC35TWI5</accession>
<evidence type="ECO:0000313" key="2">
    <source>
        <dbReference type="WBParaSite" id="RSKR_0000513000.1"/>
    </source>
</evidence>
<protein>
    <submittedName>
        <fullName evidence="2">Poly [ADP-ribose] polymerase</fullName>
    </submittedName>
</protein>
<reference evidence="2" key="1">
    <citation type="submission" date="2016-11" db="UniProtKB">
        <authorList>
            <consortium name="WormBaseParasite"/>
        </authorList>
    </citation>
    <scope>IDENTIFICATION</scope>
    <source>
        <strain evidence="2">KR3021</strain>
    </source>
</reference>
<evidence type="ECO:0000313" key="1">
    <source>
        <dbReference type="Proteomes" id="UP000095286"/>
    </source>
</evidence>
<dbReference type="WBParaSite" id="RSKR_0000513000.1">
    <property type="protein sequence ID" value="RSKR_0000513000.1"/>
    <property type="gene ID" value="RSKR_0000513000"/>
</dbReference>
<dbReference type="Proteomes" id="UP000095286">
    <property type="component" value="Unplaced"/>
</dbReference>
<organism evidence="1 2">
    <name type="scientific">Rhabditophanes sp. KR3021</name>
    <dbReference type="NCBI Taxonomy" id="114890"/>
    <lineage>
        <taxon>Eukaryota</taxon>
        <taxon>Metazoa</taxon>
        <taxon>Ecdysozoa</taxon>
        <taxon>Nematoda</taxon>
        <taxon>Chromadorea</taxon>
        <taxon>Rhabditida</taxon>
        <taxon>Tylenchina</taxon>
        <taxon>Panagrolaimomorpha</taxon>
        <taxon>Strongyloidoidea</taxon>
        <taxon>Alloionematidae</taxon>
        <taxon>Rhabditophanes</taxon>
    </lineage>
</organism>
<proteinExistence type="predicted"/>